<dbReference type="GeneID" id="70238635"/>
<feature type="compositionally biased region" description="Polar residues" evidence="1">
    <location>
        <begin position="58"/>
        <end position="82"/>
    </location>
</feature>
<feature type="compositionally biased region" description="Polar residues" evidence="1">
    <location>
        <begin position="40"/>
        <end position="50"/>
    </location>
</feature>
<feature type="region of interest" description="Disordered" evidence="1">
    <location>
        <begin position="1"/>
        <end position="100"/>
    </location>
</feature>
<feature type="compositionally biased region" description="Basic residues" evidence="1">
    <location>
        <begin position="164"/>
        <end position="174"/>
    </location>
</feature>
<reference evidence="2" key="1">
    <citation type="journal article" date="2021" name="Open Biol.">
        <title>Shared evolutionary footprints suggest mitochondrial oxidative damage underlies multiple complex I losses in fungi.</title>
        <authorList>
            <person name="Schikora-Tamarit M.A."/>
            <person name="Marcet-Houben M."/>
            <person name="Nosek J."/>
            <person name="Gabaldon T."/>
        </authorList>
    </citation>
    <scope>NUCLEOTIDE SEQUENCE</scope>
    <source>
        <strain evidence="2">CBS6075</strain>
    </source>
</reference>
<feature type="compositionally biased region" description="Basic and acidic residues" evidence="1">
    <location>
        <begin position="91"/>
        <end position="100"/>
    </location>
</feature>
<dbReference type="Proteomes" id="UP000769157">
    <property type="component" value="Unassembled WGS sequence"/>
</dbReference>
<evidence type="ECO:0000313" key="3">
    <source>
        <dbReference type="Proteomes" id="UP000769157"/>
    </source>
</evidence>
<feature type="region of interest" description="Disordered" evidence="1">
    <location>
        <begin position="153"/>
        <end position="174"/>
    </location>
</feature>
<evidence type="ECO:0000313" key="2">
    <source>
        <dbReference type="EMBL" id="KAH3661264.1"/>
    </source>
</evidence>
<keyword evidence="3" id="KW-1185">Reference proteome</keyword>
<gene>
    <name evidence="2" type="ORF">OGAPHI_006671</name>
</gene>
<accession>A0A9P8T0K2</accession>
<dbReference type="AlphaFoldDB" id="A0A9P8T0K2"/>
<reference evidence="2" key="2">
    <citation type="submission" date="2021-01" db="EMBL/GenBank/DDBJ databases">
        <authorList>
            <person name="Schikora-Tamarit M.A."/>
        </authorList>
    </citation>
    <scope>NUCLEOTIDE SEQUENCE</scope>
    <source>
        <strain evidence="2">CBS6075</strain>
    </source>
</reference>
<proteinExistence type="predicted"/>
<protein>
    <submittedName>
        <fullName evidence="2">Uncharacterized protein</fullName>
    </submittedName>
</protein>
<dbReference type="EMBL" id="JAEUBE010000487">
    <property type="protein sequence ID" value="KAH3661264.1"/>
    <property type="molecule type" value="Genomic_DNA"/>
</dbReference>
<sequence>MKTATKAPKPPIITSSPRKKLNFSDNPRKMIGITDADTRSAISNDSWKSNKSTDDTCDNSSDGRTNNQVFIRLGSESTQPETGNKAVVGDDSNRQDVHEHPSQLVGMHELVLSCVFDVEVDVYLRSIRNNTNNQQHQDKHRLETVGDKRHLEPSEESIDGCHNTLHHHGRSSIKTRKSLNRILNSRQFRQHIKEHGEDGEGRQIQRSDGTKTLKHPLEILQFYSSSDKKTIAEVSPTSWSLSSAGWKEEIGCSSSESENAADFFAFGFLTTFFSFLGFVTLVANKSSLSLLTLFPRLGFFDFLSDLCSFFGDPFLPFLADFAGLVFLATGSASSVPESAPNSAKWLSGSSFKTGSSKSTVSVGFSGSDPSSSASPSSSSSCTSSSSTWPSPASSSAASSLLPPAFSKQSSTYSLNLLYPFLDVWSFNGFSNFPSTSSRASSSCANLTASQCSVNVSFGKEVIIALKNGLVAPEYSSLPNNVSS</sequence>
<comment type="caution">
    <text evidence="2">The sequence shown here is derived from an EMBL/GenBank/DDBJ whole genome shotgun (WGS) entry which is preliminary data.</text>
</comment>
<organism evidence="2 3">
    <name type="scientific">Ogataea philodendri</name>
    <dbReference type="NCBI Taxonomy" id="1378263"/>
    <lineage>
        <taxon>Eukaryota</taxon>
        <taxon>Fungi</taxon>
        <taxon>Dikarya</taxon>
        <taxon>Ascomycota</taxon>
        <taxon>Saccharomycotina</taxon>
        <taxon>Pichiomycetes</taxon>
        <taxon>Pichiales</taxon>
        <taxon>Pichiaceae</taxon>
        <taxon>Ogataea</taxon>
    </lineage>
</organism>
<dbReference type="RefSeq" id="XP_046058388.1">
    <property type="nucleotide sequence ID" value="XM_046207981.1"/>
</dbReference>
<name>A0A9P8T0K2_9ASCO</name>
<evidence type="ECO:0000256" key="1">
    <source>
        <dbReference type="SAM" id="MobiDB-lite"/>
    </source>
</evidence>